<gene>
    <name evidence="7" type="ORF">MJ956_11760</name>
</gene>
<evidence type="ECO:0000259" key="5">
    <source>
        <dbReference type="Pfam" id="PF00107"/>
    </source>
</evidence>
<dbReference type="AlphaFoldDB" id="A0A9X2KIP4"/>
<dbReference type="Gene3D" id="3.90.180.10">
    <property type="entry name" value="Medium-chain alcohol dehydrogenases, catalytic domain"/>
    <property type="match status" value="1"/>
</dbReference>
<dbReference type="InterPro" id="IPR002328">
    <property type="entry name" value="ADH_Zn_CS"/>
</dbReference>
<dbReference type="EMBL" id="JALHBS010000069">
    <property type="protein sequence ID" value="MCP3055812.1"/>
    <property type="molecule type" value="Genomic_DNA"/>
</dbReference>
<dbReference type="InterPro" id="IPR050129">
    <property type="entry name" value="Zn_alcohol_dh"/>
</dbReference>
<dbReference type="PANTHER" id="PTHR43401:SF2">
    <property type="entry name" value="L-THREONINE 3-DEHYDROGENASE"/>
    <property type="match status" value="1"/>
</dbReference>
<feature type="domain" description="Alcohol dehydrogenase-like C-terminal" evidence="5">
    <location>
        <begin position="170"/>
        <end position="292"/>
    </location>
</feature>
<dbReference type="PANTHER" id="PTHR43401">
    <property type="entry name" value="L-THREONINE 3-DEHYDROGENASE"/>
    <property type="match status" value="1"/>
</dbReference>
<dbReference type="InterPro" id="IPR036291">
    <property type="entry name" value="NAD(P)-bd_dom_sf"/>
</dbReference>
<keyword evidence="3" id="KW-0560">Oxidoreductase</keyword>
<keyword evidence="1 4" id="KW-0479">Metal-binding</keyword>
<dbReference type="InterPro" id="IPR011032">
    <property type="entry name" value="GroES-like_sf"/>
</dbReference>
<keyword evidence="8" id="KW-1185">Reference proteome</keyword>
<comment type="cofactor">
    <cofactor evidence="4">
        <name>Zn(2+)</name>
        <dbReference type="ChEBI" id="CHEBI:29105"/>
    </cofactor>
</comment>
<dbReference type="Gene3D" id="3.40.50.720">
    <property type="entry name" value="NAD(P)-binding Rossmann-like Domain"/>
    <property type="match status" value="1"/>
</dbReference>
<evidence type="ECO:0000313" key="7">
    <source>
        <dbReference type="EMBL" id="MCP3055812.1"/>
    </source>
</evidence>
<dbReference type="RefSeq" id="WP_253964649.1">
    <property type="nucleotide sequence ID" value="NZ_JALHBS010000069.1"/>
</dbReference>
<dbReference type="SUPFAM" id="SSF51735">
    <property type="entry name" value="NAD(P)-binding Rossmann-fold domains"/>
    <property type="match status" value="1"/>
</dbReference>
<dbReference type="Proteomes" id="UP001155220">
    <property type="component" value="Unassembled WGS sequence"/>
</dbReference>
<evidence type="ECO:0000256" key="4">
    <source>
        <dbReference type="RuleBase" id="RU361277"/>
    </source>
</evidence>
<evidence type="ECO:0000256" key="3">
    <source>
        <dbReference type="ARBA" id="ARBA00023002"/>
    </source>
</evidence>
<sequence length="332" mass="35203">MDAVTYEALDKAEYASIADPEPAADDLIIRMKASGICHTDIDILHGRYGSSRFPLVPGHEYAGEIVAKGVAVDGFAIGDHVVVDPNFHCGTCRPCRKGLTNLCENLGAYGVTRNGGFADYSAVNQKNIVGIGSLSFEVAALAEPVGCVLNGLGAVDIDRIENTLIFGAGPIGLLMALTLRTRGIADITMVDLDESRLALAETFQLNAIAAGSRDLEKYSRSMDLVVDATGVIAVAQGMIDYAANGGNVLFFGVCPPGKTIQVSPQEIFRRQLRLAGAHSLNHNIPEALETIAAIGPGISRLISHRLPLRDIVPFLGHERPSGSLKVMAVNDE</sequence>
<proteinExistence type="inferred from homology"/>
<accession>A0A9X2KIP4</accession>
<dbReference type="PROSITE" id="PS00059">
    <property type="entry name" value="ADH_ZINC"/>
    <property type="match status" value="1"/>
</dbReference>
<dbReference type="GO" id="GO:0008270">
    <property type="term" value="F:zinc ion binding"/>
    <property type="evidence" value="ECO:0007669"/>
    <property type="project" value="InterPro"/>
</dbReference>
<dbReference type="InterPro" id="IPR013154">
    <property type="entry name" value="ADH-like_N"/>
</dbReference>
<name>A0A9X2KIP4_9HYPH</name>
<evidence type="ECO:0000256" key="1">
    <source>
        <dbReference type="ARBA" id="ARBA00022723"/>
    </source>
</evidence>
<keyword evidence="2 4" id="KW-0862">Zinc</keyword>
<dbReference type="SUPFAM" id="SSF50129">
    <property type="entry name" value="GroES-like"/>
    <property type="match status" value="1"/>
</dbReference>
<dbReference type="InterPro" id="IPR013149">
    <property type="entry name" value="ADH-like_C"/>
</dbReference>
<evidence type="ECO:0000259" key="6">
    <source>
        <dbReference type="Pfam" id="PF08240"/>
    </source>
</evidence>
<dbReference type="Pfam" id="PF08240">
    <property type="entry name" value="ADH_N"/>
    <property type="match status" value="1"/>
</dbReference>
<evidence type="ECO:0000313" key="8">
    <source>
        <dbReference type="Proteomes" id="UP001155220"/>
    </source>
</evidence>
<comment type="caution">
    <text evidence="7">The sequence shown here is derived from an EMBL/GenBank/DDBJ whole genome shotgun (WGS) entry which is preliminary data.</text>
</comment>
<evidence type="ECO:0000256" key="2">
    <source>
        <dbReference type="ARBA" id="ARBA00022833"/>
    </source>
</evidence>
<dbReference type="CDD" id="cd08234">
    <property type="entry name" value="threonine_DH_like"/>
    <property type="match status" value="1"/>
</dbReference>
<feature type="domain" description="Alcohol dehydrogenase-like N-terminal" evidence="6">
    <location>
        <begin position="24"/>
        <end position="130"/>
    </location>
</feature>
<reference evidence="7" key="1">
    <citation type="submission" date="2022-03" db="EMBL/GenBank/DDBJ databases">
        <title>Aurantimonas Liuensis sp. Nov., isolated from the hadal seawater of the Mariana Trench.</title>
        <authorList>
            <person name="Liu R."/>
        </authorList>
    </citation>
    <scope>NUCLEOTIDE SEQUENCE</scope>
    <source>
        <strain evidence="7">LRZ36</strain>
    </source>
</reference>
<dbReference type="GO" id="GO:0016491">
    <property type="term" value="F:oxidoreductase activity"/>
    <property type="evidence" value="ECO:0007669"/>
    <property type="project" value="UniProtKB-KW"/>
</dbReference>
<organism evidence="7 8">
    <name type="scientific">Aurantimonas marianensis</name>
    <dbReference type="NCBI Taxonomy" id="2920428"/>
    <lineage>
        <taxon>Bacteria</taxon>
        <taxon>Pseudomonadati</taxon>
        <taxon>Pseudomonadota</taxon>
        <taxon>Alphaproteobacteria</taxon>
        <taxon>Hyphomicrobiales</taxon>
        <taxon>Aurantimonadaceae</taxon>
        <taxon>Aurantimonas</taxon>
    </lineage>
</organism>
<dbReference type="Pfam" id="PF00107">
    <property type="entry name" value="ADH_zinc_N"/>
    <property type="match status" value="1"/>
</dbReference>
<comment type="similarity">
    <text evidence="4">Belongs to the zinc-containing alcohol dehydrogenase family.</text>
</comment>
<protein>
    <submittedName>
        <fullName evidence="7">Zinc-dependent alcohol dehydrogenase family protein</fullName>
    </submittedName>
</protein>